<dbReference type="Proteomes" id="UP000887564">
    <property type="component" value="Unplaced"/>
</dbReference>
<dbReference type="PANTHER" id="PTHR20870:SF0">
    <property type="entry name" value="BARDET-BIEDL SYNDROME 1 PROTEIN"/>
    <property type="match status" value="1"/>
</dbReference>
<sequence>MSNKWVSALHDYSAGINSLPSCVDIGTGRYNMRLKVLKGLTLIGESVLTDLPSAVVPFINELMQPTLPSIAIASGPSILIYKNLKPFYKFNIPTLDVDESENEA</sequence>
<dbReference type="GO" id="GO:0005930">
    <property type="term" value="C:axoneme"/>
    <property type="evidence" value="ECO:0007669"/>
    <property type="project" value="TreeGrafter"/>
</dbReference>
<organism evidence="2 3">
    <name type="scientific">Parascaris equorum</name>
    <name type="common">Equine roundworm</name>
    <dbReference type="NCBI Taxonomy" id="6256"/>
    <lineage>
        <taxon>Eukaryota</taxon>
        <taxon>Metazoa</taxon>
        <taxon>Ecdysozoa</taxon>
        <taxon>Nematoda</taxon>
        <taxon>Chromadorea</taxon>
        <taxon>Rhabditida</taxon>
        <taxon>Spirurina</taxon>
        <taxon>Ascaridomorpha</taxon>
        <taxon>Ascaridoidea</taxon>
        <taxon>Ascarididae</taxon>
        <taxon>Parascaris</taxon>
    </lineage>
</organism>
<proteinExistence type="predicted"/>
<accession>A0A914RI74</accession>
<protein>
    <submittedName>
        <fullName evidence="3">Bardet-Biedl syndrome 1 N-terminal domain-containing protein</fullName>
    </submittedName>
</protein>
<feature type="domain" description="Bardet-Biedl syndrome 1 N-terminal" evidence="1">
    <location>
        <begin position="22"/>
        <end position="103"/>
    </location>
</feature>
<dbReference type="PANTHER" id="PTHR20870">
    <property type="entry name" value="BARDET-BIEDL SYNDROME 1 PROTEIN"/>
    <property type="match status" value="1"/>
</dbReference>
<name>A0A914RI74_PAREQ</name>
<dbReference type="InterPro" id="IPR032728">
    <property type="entry name" value="BBS1_N"/>
</dbReference>
<keyword evidence="2" id="KW-1185">Reference proteome</keyword>
<reference evidence="3" key="1">
    <citation type="submission" date="2022-11" db="UniProtKB">
        <authorList>
            <consortium name="WormBaseParasite"/>
        </authorList>
    </citation>
    <scope>IDENTIFICATION</scope>
</reference>
<dbReference type="GO" id="GO:1905515">
    <property type="term" value="P:non-motile cilium assembly"/>
    <property type="evidence" value="ECO:0007669"/>
    <property type="project" value="InterPro"/>
</dbReference>
<dbReference type="GO" id="GO:0005113">
    <property type="term" value="F:patched binding"/>
    <property type="evidence" value="ECO:0007669"/>
    <property type="project" value="TreeGrafter"/>
</dbReference>
<evidence type="ECO:0000259" key="1">
    <source>
        <dbReference type="Pfam" id="PF14779"/>
    </source>
</evidence>
<dbReference type="InterPro" id="IPR028784">
    <property type="entry name" value="BBS1"/>
</dbReference>
<dbReference type="AlphaFoldDB" id="A0A914RI74"/>
<dbReference type="GO" id="GO:0005813">
    <property type="term" value="C:centrosome"/>
    <property type="evidence" value="ECO:0007669"/>
    <property type="project" value="TreeGrafter"/>
</dbReference>
<dbReference type="GO" id="GO:0061512">
    <property type="term" value="P:protein localization to cilium"/>
    <property type="evidence" value="ECO:0007669"/>
    <property type="project" value="TreeGrafter"/>
</dbReference>
<dbReference type="WBParaSite" id="PEQ_0000144701-mRNA-1">
    <property type="protein sequence ID" value="PEQ_0000144701-mRNA-1"/>
    <property type="gene ID" value="PEQ_0000144701"/>
</dbReference>
<dbReference type="Pfam" id="PF14779">
    <property type="entry name" value="BBS1"/>
    <property type="match status" value="1"/>
</dbReference>
<dbReference type="GO" id="GO:0034464">
    <property type="term" value="C:BBSome"/>
    <property type="evidence" value="ECO:0007669"/>
    <property type="project" value="InterPro"/>
</dbReference>
<evidence type="ECO:0000313" key="3">
    <source>
        <dbReference type="WBParaSite" id="PEQ_0000144701-mRNA-1"/>
    </source>
</evidence>
<dbReference type="GO" id="GO:0005119">
    <property type="term" value="F:smoothened binding"/>
    <property type="evidence" value="ECO:0007669"/>
    <property type="project" value="TreeGrafter"/>
</dbReference>
<evidence type="ECO:0000313" key="2">
    <source>
        <dbReference type="Proteomes" id="UP000887564"/>
    </source>
</evidence>